<dbReference type="GO" id="GO:0004151">
    <property type="term" value="F:dihydroorotase activity"/>
    <property type="evidence" value="ECO:0007669"/>
    <property type="project" value="InterPro"/>
</dbReference>
<dbReference type="PANTHER" id="PTHR43668:SF2">
    <property type="entry name" value="ALLANTOINASE"/>
    <property type="match status" value="1"/>
</dbReference>
<dbReference type="GO" id="GO:0004038">
    <property type="term" value="F:allantoinase activity"/>
    <property type="evidence" value="ECO:0007669"/>
    <property type="project" value="TreeGrafter"/>
</dbReference>
<dbReference type="Gene3D" id="3.20.20.140">
    <property type="entry name" value="Metal-dependent hydrolases"/>
    <property type="match status" value="1"/>
</dbReference>
<evidence type="ECO:0000256" key="4">
    <source>
        <dbReference type="ARBA" id="ARBA00022975"/>
    </source>
</evidence>
<dbReference type="PANTHER" id="PTHR43668">
    <property type="entry name" value="ALLANTOINASE"/>
    <property type="match status" value="1"/>
</dbReference>
<dbReference type="InterPro" id="IPR011059">
    <property type="entry name" value="Metal-dep_hydrolase_composite"/>
</dbReference>
<name>A0A0F9TPR5_9ZZZZ</name>
<feature type="domain" description="Dihydroorotase catalytic" evidence="5">
    <location>
        <begin position="49"/>
        <end position="234"/>
    </location>
</feature>
<dbReference type="EMBL" id="LAZR01000217">
    <property type="protein sequence ID" value="KKN81289.1"/>
    <property type="molecule type" value="Genomic_DNA"/>
</dbReference>
<protein>
    <recommendedName>
        <fullName evidence="5">Dihydroorotase catalytic domain-containing protein</fullName>
    </recommendedName>
</protein>
<dbReference type="GO" id="GO:0006221">
    <property type="term" value="P:pyrimidine nucleotide biosynthetic process"/>
    <property type="evidence" value="ECO:0007669"/>
    <property type="project" value="UniProtKB-KW"/>
</dbReference>
<dbReference type="SUPFAM" id="SSF51556">
    <property type="entry name" value="Metallo-dependent hydrolases"/>
    <property type="match status" value="1"/>
</dbReference>
<dbReference type="HAMAP" id="MF_00220_B">
    <property type="entry name" value="PyrC_classI_B"/>
    <property type="match status" value="1"/>
</dbReference>
<sequence>MTDILIKSGRVIDPANGIDKVADVAIKNGKIEAIGGRKSKAKRTIDAEGKIVCPGLIDLHVHCREPGHEEEETIATAAAAAVAGGFTTICAMPNTHPPADDDTAIHYVIQRSVEAGLAHVLPIGCITKGSEGKEMAEMGLMLQAGAAAFSDDGDGIPSSAMMYRALQYAGMLDVPLMQHCQDPDLMTGHMNSGAVAVQLGLGGIAASGEQTMLRRDLELVARTGCRYHMLHVSTAGSVEQIRRAKAEGLPVTAEATPHHLLLTEAACMTYDPNYKMNPPLRSATDVEAVRAGVADGTIDCLASDHAPHAAEEKELEFALAPFGIISLECALPLYAKALVETGLMDWPGLIARMTVGPAGVLDRPLATLAVGADADVTIIDLNKTWTVDVHHFASKSRNCPYDGWLLTGQAVATLVAGRVVFEL</sequence>
<organism evidence="6">
    <name type="scientific">marine sediment metagenome</name>
    <dbReference type="NCBI Taxonomy" id="412755"/>
    <lineage>
        <taxon>unclassified sequences</taxon>
        <taxon>metagenomes</taxon>
        <taxon>ecological metagenomes</taxon>
    </lineage>
</organism>
<evidence type="ECO:0000313" key="6">
    <source>
        <dbReference type="EMBL" id="KKN81289.1"/>
    </source>
</evidence>
<accession>A0A0F9TPR5</accession>
<proteinExistence type="inferred from homology"/>
<dbReference type="PROSITE" id="PS00483">
    <property type="entry name" value="DIHYDROOROTASE_2"/>
    <property type="match status" value="1"/>
</dbReference>
<comment type="caution">
    <text evidence="6">The sequence shown here is derived from an EMBL/GenBank/DDBJ whole genome shotgun (WGS) entry which is preliminary data.</text>
</comment>
<dbReference type="Gene3D" id="2.30.40.10">
    <property type="entry name" value="Urease, subunit C, domain 1"/>
    <property type="match status" value="1"/>
</dbReference>
<evidence type="ECO:0000256" key="3">
    <source>
        <dbReference type="ARBA" id="ARBA00022801"/>
    </source>
</evidence>
<dbReference type="GO" id="GO:0046872">
    <property type="term" value="F:metal ion binding"/>
    <property type="evidence" value="ECO:0007669"/>
    <property type="project" value="UniProtKB-KW"/>
</dbReference>
<dbReference type="AlphaFoldDB" id="A0A0F9TPR5"/>
<reference evidence="6" key="1">
    <citation type="journal article" date="2015" name="Nature">
        <title>Complex archaea that bridge the gap between prokaryotes and eukaryotes.</title>
        <authorList>
            <person name="Spang A."/>
            <person name="Saw J.H."/>
            <person name="Jorgensen S.L."/>
            <person name="Zaremba-Niedzwiedzka K."/>
            <person name="Martijn J."/>
            <person name="Lind A.E."/>
            <person name="van Eijk R."/>
            <person name="Schleper C."/>
            <person name="Guy L."/>
            <person name="Ettema T.J."/>
        </authorList>
    </citation>
    <scope>NUCLEOTIDE SEQUENCE</scope>
</reference>
<evidence type="ECO:0000259" key="5">
    <source>
        <dbReference type="Pfam" id="PF12890"/>
    </source>
</evidence>
<evidence type="ECO:0000256" key="1">
    <source>
        <dbReference type="ARBA" id="ARBA00001947"/>
    </source>
</evidence>
<comment type="cofactor">
    <cofactor evidence="1">
        <name>Zn(2+)</name>
        <dbReference type="ChEBI" id="CHEBI:29105"/>
    </cofactor>
</comment>
<dbReference type="Pfam" id="PF12890">
    <property type="entry name" value="DHOase"/>
    <property type="match status" value="1"/>
</dbReference>
<keyword evidence="4" id="KW-0665">Pyrimidine biosynthesis</keyword>
<keyword evidence="2" id="KW-0479">Metal-binding</keyword>
<dbReference type="InterPro" id="IPR002195">
    <property type="entry name" value="Dihydroorotase_CS"/>
</dbReference>
<evidence type="ECO:0000256" key="2">
    <source>
        <dbReference type="ARBA" id="ARBA00022723"/>
    </source>
</evidence>
<dbReference type="SUPFAM" id="SSF51338">
    <property type="entry name" value="Composite domain of metallo-dependent hydrolases"/>
    <property type="match status" value="1"/>
</dbReference>
<dbReference type="InterPro" id="IPR050138">
    <property type="entry name" value="DHOase/Allantoinase_Hydrolase"/>
</dbReference>
<dbReference type="InterPro" id="IPR004722">
    <property type="entry name" value="DHOase"/>
</dbReference>
<dbReference type="InterPro" id="IPR024403">
    <property type="entry name" value="DHOase_cat"/>
</dbReference>
<gene>
    <name evidence="6" type="ORF">LCGC14_0321260</name>
</gene>
<keyword evidence="3" id="KW-0378">Hydrolase</keyword>
<dbReference type="GO" id="GO:0005737">
    <property type="term" value="C:cytoplasm"/>
    <property type="evidence" value="ECO:0007669"/>
    <property type="project" value="TreeGrafter"/>
</dbReference>
<dbReference type="InterPro" id="IPR032466">
    <property type="entry name" value="Metal_Hydrolase"/>
</dbReference>
<dbReference type="NCBIfam" id="TIGR00857">
    <property type="entry name" value="pyrC_multi"/>
    <property type="match status" value="1"/>
</dbReference>
<dbReference type="CDD" id="cd01317">
    <property type="entry name" value="DHOase_IIa"/>
    <property type="match status" value="1"/>
</dbReference>
<dbReference type="GO" id="GO:0006145">
    <property type="term" value="P:purine nucleobase catabolic process"/>
    <property type="evidence" value="ECO:0007669"/>
    <property type="project" value="TreeGrafter"/>
</dbReference>